<reference evidence="3" key="2">
    <citation type="submission" date="2015-01" db="EMBL/GenBank/DDBJ databases">
        <title>Evolutionary Origins and Diversification of the Mycorrhizal Mutualists.</title>
        <authorList>
            <consortium name="DOE Joint Genome Institute"/>
            <consortium name="Mycorrhizal Genomics Consortium"/>
            <person name="Kohler A."/>
            <person name="Kuo A."/>
            <person name="Nagy L.G."/>
            <person name="Floudas D."/>
            <person name="Copeland A."/>
            <person name="Barry K.W."/>
            <person name="Cichocki N."/>
            <person name="Veneault-Fourrey C."/>
            <person name="LaButti K."/>
            <person name="Lindquist E.A."/>
            <person name="Lipzen A."/>
            <person name="Lundell T."/>
            <person name="Morin E."/>
            <person name="Murat C."/>
            <person name="Riley R."/>
            <person name="Ohm R."/>
            <person name="Sun H."/>
            <person name="Tunlid A."/>
            <person name="Henrissat B."/>
            <person name="Grigoriev I.V."/>
            <person name="Hibbett D.S."/>
            <person name="Martin F."/>
        </authorList>
    </citation>
    <scope>NUCLEOTIDE SEQUENCE [LARGE SCALE GENOMIC DNA]</scope>
    <source>
        <strain evidence="3">F 1598</strain>
    </source>
</reference>
<evidence type="ECO:0000313" key="3">
    <source>
        <dbReference type="Proteomes" id="UP000054166"/>
    </source>
</evidence>
<dbReference type="InParanoid" id="A0A0C3C489"/>
<dbReference type="Proteomes" id="UP000054166">
    <property type="component" value="Unassembled WGS sequence"/>
</dbReference>
<evidence type="ECO:0000256" key="1">
    <source>
        <dbReference type="SAM" id="MobiDB-lite"/>
    </source>
</evidence>
<dbReference type="AlphaFoldDB" id="A0A0C3C489"/>
<organism evidence="2 3">
    <name type="scientific">Piloderma croceum (strain F 1598)</name>
    <dbReference type="NCBI Taxonomy" id="765440"/>
    <lineage>
        <taxon>Eukaryota</taxon>
        <taxon>Fungi</taxon>
        <taxon>Dikarya</taxon>
        <taxon>Basidiomycota</taxon>
        <taxon>Agaricomycotina</taxon>
        <taxon>Agaricomycetes</taxon>
        <taxon>Agaricomycetidae</taxon>
        <taxon>Atheliales</taxon>
        <taxon>Atheliaceae</taxon>
        <taxon>Piloderma</taxon>
    </lineage>
</organism>
<feature type="compositionally biased region" description="Basic and acidic residues" evidence="1">
    <location>
        <begin position="680"/>
        <end position="695"/>
    </location>
</feature>
<dbReference type="InterPro" id="IPR011990">
    <property type="entry name" value="TPR-like_helical_dom_sf"/>
</dbReference>
<dbReference type="EMBL" id="KN832987">
    <property type="protein sequence ID" value="KIM84447.1"/>
    <property type="molecule type" value="Genomic_DNA"/>
</dbReference>
<dbReference type="OrthoDB" id="4222685at2759"/>
<accession>A0A0C3C489</accession>
<proteinExistence type="predicted"/>
<protein>
    <submittedName>
        <fullName evidence="2">Uncharacterized protein</fullName>
    </submittedName>
</protein>
<name>A0A0C3C489_PILCF</name>
<reference evidence="2 3" key="1">
    <citation type="submission" date="2014-04" db="EMBL/GenBank/DDBJ databases">
        <authorList>
            <consortium name="DOE Joint Genome Institute"/>
            <person name="Kuo A."/>
            <person name="Tarkka M."/>
            <person name="Buscot F."/>
            <person name="Kohler A."/>
            <person name="Nagy L.G."/>
            <person name="Floudas D."/>
            <person name="Copeland A."/>
            <person name="Barry K.W."/>
            <person name="Cichocki N."/>
            <person name="Veneault-Fourrey C."/>
            <person name="LaButti K."/>
            <person name="Lindquist E.A."/>
            <person name="Lipzen A."/>
            <person name="Lundell T."/>
            <person name="Morin E."/>
            <person name="Murat C."/>
            <person name="Sun H."/>
            <person name="Tunlid A."/>
            <person name="Henrissat B."/>
            <person name="Grigoriev I.V."/>
            <person name="Hibbett D.S."/>
            <person name="Martin F."/>
            <person name="Nordberg H.P."/>
            <person name="Cantor M.N."/>
            <person name="Hua S.X."/>
        </authorList>
    </citation>
    <scope>NUCLEOTIDE SEQUENCE [LARGE SCALE GENOMIC DNA]</scope>
    <source>
        <strain evidence="2 3">F 1598</strain>
    </source>
</reference>
<sequence>MIIQVRAPRFPPPHGHQDNAGQIAQLVLEAEELQENRDYTAAAALFGKILSLKLSQTGSSELLPHASDIRVAIERIIALLFDQYPRLANKHEANDPFTSHKLLFPKLPIEIGDLNTLLAVRAIADWCCHPGVCHVDLAHSLYARLYCRMEKVVGPQHLETFRLLYHWGQCGYRQVLAWSHRYPRTQFDGRVMEERCQAALLGLDKVLGRHDPDTIDCARILGHIYLEQDKYSLAQATFKQPYQGQVTEFGAADDRTLASLADLAKAFAEDGNLVQAGLLIWLTPVDSRPWKALNQGKGAAAYNNQSCNLARRGAPMDFFWESKALYCLPIRHVQFRAIYPSDHEKRLLWHPSGAGKDYKCEPMALKYTFEVEDDESIYLTVPYIPYSHFLISHDFSGFPYQYYAIVDEPNIDRDSWKSWSSRRLMETTCPVNKIKEYEYRGHQGDLTVWHPLGEGTAHTQTNSHVTGFFNDIPGDTAVMICDDAADMGFNLVSSNWVDYKSFTLHTTAKALTPKLISADGSTIACRGYISGTWTDFDAERKWNGLVVFVVDAVFSDSAGSNRLHYFLLSSTALQRASQCDLTSDDKRFLAASLNPTLLYFFPLPPPHAPVFRSHTDLRTPLLKEYSDEMNRRQKWDRNFENILLESSREETGFQNKKEEEDYRRMKWDQEHAGLSVVNDEPPRPKTSSRESDSKPRISSLWCLKRSKRRK</sequence>
<keyword evidence="3" id="KW-1185">Reference proteome</keyword>
<evidence type="ECO:0000313" key="2">
    <source>
        <dbReference type="EMBL" id="KIM84447.1"/>
    </source>
</evidence>
<dbReference type="HOGENOM" id="CLU_388880_0_0_1"/>
<feature type="region of interest" description="Disordered" evidence="1">
    <location>
        <begin position="670"/>
        <end position="699"/>
    </location>
</feature>
<dbReference type="Gene3D" id="1.25.40.10">
    <property type="entry name" value="Tetratricopeptide repeat domain"/>
    <property type="match status" value="1"/>
</dbReference>
<gene>
    <name evidence="2" type="ORF">PILCRDRAFT_87388</name>
</gene>